<dbReference type="Proteomes" id="UP000183898">
    <property type="component" value="Unassembled WGS sequence"/>
</dbReference>
<feature type="domain" description="DUF4142" evidence="2">
    <location>
        <begin position="32"/>
        <end position="173"/>
    </location>
</feature>
<dbReference type="Gene3D" id="1.20.1260.10">
    <property type="match status" value="1"/>
</dbReference>
<evidence type="ECO:0000259" key="2">
    <source>
        <dbReference type="Pfam" id="PF13628"/>
    </source>
</evidence>
<evidence type="ECO:0000313" key="4">
    <source>
        <dbReference type="Proteomes" id="UP000183898"/>
    </source>
</evidence>
<accession>A0A1H8QBF8</accession>
<dbReference type="RefSeq" id="WP_074749238.1">
    <property type="nucleotide sequence ID" value="NZ_FOCT01000031.1"/>
</dbReference>
<feature type="signal peptide" evidence="1">
    <location>
        <begin position="1"/>
        <end position="21"/>
    </location>
</feature>
<dbReference type="PANTHER" id="PTHR38593">
    <property type="entry name" value="BLR2558 PROTEIN"/>
    <property type="match status" value="1"/>
</dbReference>
<sequence>MKNYLLVLTIALTLPVFTVNAGIADMLGGDLNDAEIAHVVVTANDVDIEAGNLAKKKATAEDVHAYAHRMIADHTDVNQQAKDLVKKLNVTPKDNKVSQSLKADGKKNMEKLQRLSGKEFDEEYIDGEIALHKKVIDVADDKLVPNAKNEELKALLMKVRPSLVSHLEHAQKLEETLDKK</sequence>
<evidence type="ECO:0000313" key="3">
    <source>
        <dbReference type="EMBL" id="SEO51113.1"/>
    </source>
</evidence>
<dbReference type="PANTHER" id="PTHR38593:SF1">
    <property type="entry name" value="BLR2558 PROTEIN"/>
    <property type="match status" value="1"/>
</dbReference>
<protein>
    <submittedName>
        <fullName evidence="3">Putative membrane protein</fullName>
    </submittedName>
</protein>
<dbReference type="Pfam" id="PF13628">
    <property type="entry name" value="DUF4142"/>
    <property type="match status" value="1"/>
</dbReference>
<dbReference type="AlphaFoldDB" id="A0A1H8QBF8"/>
<reference evidence="3 4" key="1">
    <citation type="submission" date="2016-10" db="EMBL/GenBank/DDBJ databases">
        <authorList>
            <person name="de Groot N.N."/>
        </authorList>
    </citation>
    <scope>NUCLEOTIDE SEQUENCE [LARGE SCALE GENOMIC DNA]</scope>
    <source>
        <strain evidence="3 4">Nl18</strain>
    </source>
</reference>
<feature type="chain" id="PRO_5010263888" evidence="1">
    <location>
        <begin position="22"/>
        <end position="180"/>
    </location>
</feature>
<evidence type="ECO:0000256" key="1">
    <source>
        <dbReference type="SAM" id="SignalP"/>
    </source>
</evidence>
<keyword evidence="1" id="KW-0732">Signal</keyword>
<dbReference type="EMBL" id="FOCT01000031">
    <property type="protein sequence ID" value="SEO51113.1"/>
    <property type="molecule type" value="Genomic_DNA"/>
</dbReference>
<gene>
    <name evidence="3" type="ORF">SAMN05216404_1313</name>
</gene>
<proteinExistence type="predicted"/>
<organism evidence="3 4">
    <name type="scientific">Nitrosospira multiformis</name>
    <dbReference type="NCBI Taxonomy" id="1231"/>
    <lineage>
        <taxon>Bacteria</taxon>
        <taxon>Pseudomonadati</taxon>
        <taxon>Pseudomonadota</taxon>
        <taxon>Betaproteobacteria</taxon>
        <taxon>Nitrosomonadales</taxon>
        <taxon>Nitrosomonadaceae</taxon>
        <taxon>Nitrosospira</taxon>
    </lineage>
</organism>
<dbReference type="InterPro" id="IPR012347">
    <property type="entry name" value="Ferritin-like"/>
</dbReference>
<dbReference type="InterPro" id="IPR025419">
    <property type="entry name" value="DUF4142"/>
</dbReference>
<name>A0A1H8QBF8_9PROT</name>